<evidence type="ECO:0000313" key="2">
    <source>
        <dbReference type="Proteomes" id="UP001163603"/>
    </source>
</evidence>
<dbReference type="Proteomes" id="UP001163603">
    <property type="component" value="Chromosome 3"/>
</dbReference>
<dbReference type="EMBL" id="CM047738">
    <property type="protein sequence ID" value="KAJ0046237.1"/>
    <property type="molecule type" value="Genomic_DNA"/>
</dbReference>
<proteinExistence type="predicted"/>
<comment type="caution">
    <text evidence="1">The sequence shown here is derived from an EMBL/GenBank/DDBJ whole genome shotgun (WGS) entry which is preliminary data.</text>
</comment>
<reference evidence="2" key="1">
    <citation type="journal article" date="2023" name="G3 (Bethesda)">
        <title>Genome assembly and association tests identify interacting loci associated with vigor, precocity, and sex in interspecific pistachio rootstocks.</title>
        <authorList>
            <person name="Palmer W."/>
            <person name="Jacygrad E."/>
            <person name="Sagayaradj S."/>
            <person name="Cavanaugh K."/>
            <person name="Han R."/>
            <person name="Bertier L."/>
            <person name="Beede B."/>
            <person name="Kafkas S."/>
            <person name="Golino D."/>
            <person name="Preece J."/>
            <person name="Michelmore R."/>
        </authorList>
    </citation>
    <scope>NUCLEOTIDE SEQUENCE [LARGE SCALE GENOMIC DNA]</scope>
</reference>
<accession>A0ACC0Z5P7</accession>
<keyword evidence="2" id="KW-1185">Reference proteome</keyword>
<gene>
    <name evidence="1" type="ORF">Pint_06490</name>
</gene>
<protein>
    <submittedName>
        <fullName evidence="1">Uncharacterized protein</fullName>
    </submittedName>
</protein>
<organism evidence="1 2">
    <name type="scientific">Pistacia integerrima</name>
    <dbReference type="NCBI Taxonomy" id="434235"/>
    <lineage>
        <taxon>Eukaryota</taxon>
        <taxon>Viridiplantae</taxon>
        <taxon>Streptophyta</taxon>
        <taxon>Embryophyta</taxon>
        <taxon>Tracheophyta</taxon>
        <taxon>Spermatophyta</taxon>
        <taxon>Magnoliopsida</taxon>
        <taxon>eudicotyledons</taxon>
        <taxon>Gunneridae</taxon>
        <taxon>Pentapetalae</taxon>
        <taxon>rosids</taxon>
        <taxon>malvids</taxon>
        <taxon>Sapindales</taxon>
        <taxon>Anacardiaceae</taxon>
        <taxon>Pistacia</taxon>
    </lineage>
</organism>
<evidence type="ECO:0000313" key="1">
    <source>
        <dbReference type="EMBL" id="KAJ0046237.1"/>
    </source>
</evidence>
<name>A0ACC0Z5P7_9ROSI</name>
<sequence length="80" mass="8937">MRAKQTQPSSVRTFEFTFLLVAEEYQCVYILATGKSDSFILMESQKRFQLVPVVFHKSANGVKVDPSAEDCASLLEFGGN</sequence>